<accession>A0A139SP33</accession>
<dbReference type="RefSeq" id="WP_068391847.1">
    <property type="nucleotide sequence ID" value="NZ_LSZO01000184.1"/>
</dbReference>
<dbReference type="EMBL" id="LSZO01000184">
    <property type="protein sequence ID" value="KXU36303.1"/>
    <property type="molecule type" value="Genomic_DNA"/>
</dbReference>
<gene>
    <name evidence="2" type="ORF">AXE65_05295</name>
</gene>
<keyword evidence="3" id="KW-1185">Reference proteome</keyword>
<reference evidence="2 3" key="1">
    <citation type="submission" date="2016-02" db="EMBL/GenBank/DDBJ databases">
        <authorList>
            <person name="Wen L."/>
            <person name="He K."/>
            <person name="Yang H."/>
        </authorList>
    </citation>
    <scope>NUCLEOTIDE SEQUENCE [LARGE SCALE GENOMIC DNA]</scope>
    <source>
        <strain evidence="2 3">CV58</strain>
    </source>
</reference>
<dbReference type="InterPro" id="IPR025746">
    <property type="entry name" value="PilX_N_dom"/>
</dbReference>
<organism evidence="2 3">
    <name type="scientific">Ventosimonas gracilis</name>
    <dbReference type="NCBI Taxonomy" id="1680762"/>
    <lineage>
        <taxon>Bacteria</taxon>
        <taxon>Pseudomonadati</taxon>
        <taxon>Pseudomonadota</taxon>
        <taxon>Gammaproteobacteria</taxon>
        <taxon>Pseudomonadales</taxon>
        <taxon>Ventosimonadaceae</taxon>
        <taxon>Ventosimonas</taxon>
    </lineage>
</organism>
<comment type="caution">
    <text evidence="2">The sequence shown here is derived from an EMBL/GenBank/DDBJ whole genome shotgun (WGS) entry which is preliminary data.</text>
</comment>
<evidence type="ECO:0000313" key="2">
    <source>
        <dbReference type="EMBL" id="KXU36303.1"/>
    </source>
</evidence>
<name>A0A139SP33_9GAMM</name>
<dbReference type="AlphaFoldDB" id="A0A139SP33"/>
<evidence type="ECO:0000259" key="1">
    <source>
        <dbReference type="Pfam" id="PF14341"/>
    </source>
</evidence>
<dbReference type="Pfam" id="PF14341">
    <property type="entry name" value="PilX_N"/>
    <property type="match status" value="1"/>
</dbReference>
<evidence type="ECO:0000313" key="3">
    <source>
        <dbReference type="Proteomes" id="UP000072660"/>
    </source>
</evidence>
<protein>
    <recommendedName>
        <fullName evidence="1">Type 4 fimbrial biogenesis protein PilX N-terminal domain-containing protein</fullName>
    </recommendedName>
</protein>
<proteinExistence type="predicted"/>
<sequence>MKSPQKKQRGATLLVALVLLLLLTVLALTSARTATLQQRMSSNLQQQNQAFQAAENGITAAVLRLNKNAGDGPLKVGDKKQLCARAGSFAAWSNTCTLTDEYGYEVTVERVQCGNERSDICFAITSKGIHLNHVATHQQGYLLSVQCVLTEERDC</sequence>
<dbReference type="Proteomes" id="UP000072660">
    <property type="component" value="Unassembled WGS sequence"/>
</dbReference>
<feature type="domain" description="Type 4 fimbrial biogenesis protein PilX N-terminal" evidence="1">
    <location>
        <begin position="9"/>
        <end position="58"/>
    </location>
</feature>